<dbReference type="GO" id="GO:0009626">
    <property type="term" value="P:plant-type hypersensitive response"/>
    <property type="evidence" value="ECO:0007669"/>
    <property type="project" value="UniProtKB-ARBA"/>
</dbReference>
<feature type="domain" description="Disease resistance protein winged helix" evidence="4">
    <location>
        <begin position="171"/>
        <end position="238"/>
    </location>
</feature>
<dbReference type="PANTHER" id="PTHR23155:SF1211">
    <property type="entry name" value="OS09G0313500 PROTEIN"/>
    <property type="match status" value="1"/>
</dbReference>
<dbReference type="InterPro" id="IPR002182">
    <property type="entry name" value="NB-ARC"/>
</dbReference>
<dbReference type="InterPro" id="IPR058922">
    <property type="entry name" value="WHD_DRP"/>
</dbReference>
<dbReference type="PRINTS" id="PR00364">
    <property type="entry name" value="DISEASERSIST"/>
</dbReference>
<sequence>MVREIVANKKFLLVLDDSWDQNVWNDLLRNPLQSGATGSRILVTTRNEGVALQMKAVESHQVKLLSAEDGWVLLRKKVVLSGQEREIEDLKDIGEKIVDKCGRLPLAIKTIGGVLSRKSRNKRDWEKVLKTLSNNAWSSWTDFPKEVQPALYLSYEDLPSPLKQCFLYCSLFPEDHEFYRSDLIRYWISEGFIHEEGDLTLEELGEDYYGDLVQRSFLQPVAGFNSMCTVHDLLWSLARFLAGDENFFVKDGVELVLNFSSSVKRRRLWGRVKEEKRQEFIDALVGHDSLRTLVLYLEESVEEGTQVEENDVDNLTKRTPRLRVVGFQPSEIIKLPDSLGNLIHVRYLDLSSSRISELPVLDPQIL</sequence>
<evidence type="ECO:0000313" key="6">
    <source>
        <dbReference type="Proteomes" id="UP000797356"/>
    </source>
</evidence>
<protein>
    <submittedName>
        <fullName evidence="5">Putative disease resistance RPP13-like protein 1</fullName>
    </submittedName>
</protein>
<evidence type="ECO:0000259" key="3">
    <source>
        <dbReference type="Pfam" id="PF00931"/>
    </source>
</evidence>
<dbReference type="Gene3D" id="1.10.8.430">
    <property type="entry name" value="Helical domain of apoptotic protease-activating factors"/>
    <property type="match status" value="1"/>
</dbReference>
<dbReference type="Gene3D" id="3.40.50.300">
    <property type="entry name" value="P-loop containing nucleotide triphosphate hydrolases"/>
    <property type="match status" value="1"/>
</dbReference>
<evidence type="ECO:0000256" key="2">
    <source>
        <dbReference type="ARBA" id="ARBA00022821"/>
    </source>
</evidence>
<dbReference type="Gene3D" id="1.10.10.10">
    <property type="entry name" value="Winged helix-like DNA-binding domain superfamily/Winged helix DNA-binding domain"/>
    <property type="match status" value="1"/>
</dbReference>
<evidence type="ECO:0000313" key="5">
    <source>
        <dbReference type="EMBL" id="KAG1368548.1"/>
    </source>
</evidence>
<dbReference type="GO" id="GO:0002758">
    <property type="term" value="P:innate immune response-activating signaling pathway"/>
    <property type="evidence" value="ECO:0007669"/>
    <property type="project" value="UniProtKB-ARBA"/>
</dbReference>
<dbReference type="GO" id="GO:0043531">
    <property type="term" value="F:ADP binding"/>
    <property type="evidence" value="ECO:0007669"/>
    <property type="project" value="InterPro"/>
</dbReference>
<dbReference type="InterPro" id="IPR036388">
    <property type="entry name" value="WH-like_DNA-bd_sf"/>
</dbReference>
<evidence type="ECO:0000259" key="4">
    <source>
        <dbReference type="Pfam" id="PF23559"/>
    </source>
</evidence>
<dbReference type="PANTHER" id="PTHR23155">
    <property type="entry name" value="DISEASE RESISTANCE PROTEIN RP"/>
    <property type="match status" value="1"/>
</dbReference>
<dbReference type="InterPro" id="IPR042197">
    <property type="entry name" value="Apaf_helical"/>
</dbReference>
<dbReference type="Pfam" id="PF00931">
    <property type="entry name" value="NB-ARC"/>
    <property type="match status" value="1"/>
</dbReference>
<gene>
    <name evidence="5" type="ORF">COCNU_14G010160</name>
</gene>
<keyword evidence="2" id="KW-0611">Plant defense</keyword>
<dbReference type="Gene3D" id="3.80.10.10">
    <property type="entry name" value="Ribonuclease Inhibitor"/>
    <property type="match status" value="1"/>
</dbReference>
<comment type="caution">
    <text evidence="5">The sequence shown here is derived from an EMBL/GenBank/DDBJ whole genome shotgun (WGS) entry which is preliminary data.</text>
</comment>
<reference evidence="5" key="1">
    <citation type="journal article" date="2017" name="Gigascience">
        <title>The genome draft of coconut (Cocos nucifera).</title>
        <authorList>
            <person name="Xiao Y."/>
            <person name="Xu P."/>
            <person name="Fan H."/>
            <person name="Baudouin L."/>
            <person name="Xia W."/>
            <person name="Bocs S."/>
            <person name="Xu J."/>
            <person name="Li Q."/>
            <person name="Guo A."/>
            <person name="Zhou L."/>
            <person name="Li J."/>
            <person name="Wu Y."/>
            <person name="Ma Z."/>
            <person name="Armero A."/>
            <person name="Issali A.E."/>
            <person name="Liu N."/>
            <person name="Peng M."/>
            <person name="Yang Y."/>
        </authorList>
    </citation>
    <scope>NUCLEOTIDE SEQUENCE</scope>
    <source>
        <tissue evidence="5">Spear leaf of Hainan Tall coconut</tissue>
    </source>
</reference>
<dbReference type="FunFam" id="1.10.10.10:FF:000322">
    <property type="entry name" value="Probable disease resistance protein At1g63360"/>
    <property type="match status" value="1"/>
</dbReference>
<accession>A0A8K0NCQ7</accession>
<dbReference type="EMBL" id="CM017885">
    <property type="protein sequence ID" value="KAG1368548.1"/>
    <property type="molecule type" value="Genomic_DNA"/>
</dbReference>
<feature type="domain" description="NB-ARC" evidence="3">
    <location>
        <begin position="2"/>
        <end position="79"/>
    </location>
</feature>
<dbReference type="OrthoDB" id="695329at2759"/>
<reference evidence="5" key="2">
    <citation type="submission" date="2019-07" db="EMBL/GenBank/DDBJ databases">
        <authorList>
            <person name="Yang Y."/>
            <person name="Bocs S."/>
            <person name="Baudouin L."/>
        </authorList>
    </citation>
    <scope>NUCLEOTIDE SEQUENCE</scope>
    <source>
        <tissue evidence="5">Spear leaf of Hainan Tall coconut</tissue>
    </source>
</reference>
<dbReference type="InterPro" id="IPR044974">
    <property type="entry name" value="Disease_R_plants"/>
</dbReference>
<dbReference type="Proteomes" id="UP000797356">
    <property type="component" value="Chromosome 14"/>
</dbReference>
<organism evidence="5 6">
    <name type="scientific">Cocos nucifera</name>
    <name type="common">Coconut palm</name>
    <dbReference type="NCBI Taxonomy" id="13894"/>
    <lineage>
        <taxon>Eukaryota</taxon>
        <taxon>Viridiplantae</taxon>
        <taxon>Streptophyta</taxon>
        <taxon>Embryophyta</taxon>
        <taxon>Tracheophyta</taxon>
        <taxon>Spermatophyta</taxon>
        <taxon>Magnoliopsida</taxon>
        <taxon>Liliopsida</taxon>
        <taxon>Arecaceae</taxon>
        <taxon>Arecoideae</taxon>
        <taxon>Cocoseae</taxon>
        <taxon>Attaleinae</taxon>
        <taxon>Cocos</taxon>
    </lineage>
</organism>
<evidence type="ECO:0000256" key="1">
    <source>
        <dbReference type="ARBA" id="ARBA00022737"/>
    </source>
</evidence>
<keyword evidence="6" id="KW-1185">Reference proteome</keyword>
<proteinExistence type="predicted"/>
<dbReference type="AlphaFoldDB" id="A0A8K0NCQ7"/>
<dbReference type="SUPFAM" id="SSF52540">
    <property type="entry name" value="P-loop containing nucleoside triphosphate hydrolases"/>
    <property type="match status" value="1"/>
</dbReference>
<dbReference type="InterPro" id="IPR032675">
    <property type="entry name" value="LRR_dom_sf"/>
</dbReference>
<keyword evidence="1" id="KW-0677">Repeat</keyword>
<dbReference type="InterPro" id="IPR027417">
    <property type="entry name" value="P-loop_NTPase"/>
</dbReference>
<dbReference type="GO" id="GO:0042742">
    <property type="term" value="P:defense response to bacterium"/>
    <property type="evidence" value="ECO:0007669"/>
    <property type="project" value="UniProtKB-ARBA"/>
</dbReference>
<dbReference type="Pfam" id="PF23559">
    <property type="entry name" value="WHD_DRP"/>
    <property type="match status" value="1"/>
</dbReference>
<name>A0A8K0NCQ7_COCNU</name>